<proteinExistence type="predicted"/>
<name>A0A0A8XZ88_ARUDO</name>
<reference evidence="1" key="1">
    <citation type="submission" date="2014-09" db="EMBL/GenBank/DDBJ databases">
        <authorList>
            <person name="Magalhaes I.L.F."/>
            <person name="Oliveira U."/>
            <person name="Santos F.R."/>
            <person name="Vidigal T.H.D.A."/>
            <person name="Brescovit A.D."/>
            <person name="Santos A.J."/>
        </authorList>
    </citation>
    <scope>NUCLEOTIDE SEQUENCE</scope>
    <source>
        <tissue evidence="1">Shoot tissue taken approximately 20 cm above the soil surface</tissue>
    </source>
</reference>
<reference evidence="1" key="2">
    <citation type="journal article" date="2015" name="Data Brief">
        <title>Shoot transcriptome of the giant reed, Arundo donax.</title>
        <authorList>
            <person name="Barrero R.A."/>
            <person name="Guerrero F.D."/>
            <person name="Moolhuijzen P."/>
            <person name="Goolsby J.A."/>
            <person name="Tidwell J."/>
            <person name="Bellgard S.E."/>
            <person name="Bellgard M.I."/>
        </authorList>
    </citation>
    <scope>NUCLEOTIDE SEQUENCE</scope>
    <source>
        <tissue evidence="1">Shoot tissue taken approximately 20 cm above the soil surface</tissue>
    </source>
</reference>
<dbReference type="AlphaFoldDB" id="A0A0A8XZ88"/>
<accession>A0A0A8XZ88</accession>
<dbReference type="EMBL" id="GBRH01278739">
    <property type="protein sequence ID" value="JAD19156.1"/>
    <property type="molecule type" value="Transcribed_RNA"/>
</dbReference>
<evidence type="ECO:0000313" key="1">
    <source>
        <dbReference type="EMBL" id="JAD19156.1"/>
    </source>
</evidence>
<protein>
    <submittedName>
        <fullName evidence="1">Uncharacterized protein</fullName>
    </submittedName>
</protein>
<organism evidence="1">
    <name type="scientific">Arundo donax</name>
    <name type="common">Giant reed</name>
    <name type="synonym">Donax arundinaceus</name>
    <dbReference type="NCBI Taxonomy" id="35708"/>
    <lineage>
        <taxon>Eukaryota</taxon>
        <taxon>Viridiplantae</taxon>
        <taxon>Streptophyta</taxon>
        <taxon>Embryophyta</taxon>
        <taxon>Tracheophyta</taxon>
        <taxon>Spermatophyta</taxon>
        <taxon>Magnoliopsida</taxon>
        <taxon>Liliopsida</taxon>
        <taxon>Poales</taxon>
        <taxon>Poaceae</taxon>
        <taxon>PACMAD clade</taxon>
        <taxon>Arundinoideae</taxon>
        <taxon>Arundineae</taxon>
        <taxon>Arundo</taxon>
    </lineage>
</organism>
<sequence>MTHGSLEGRERATFFIQISNRKVCHYPPVWFELYISCTAFWYCDILKSTTYEVESMKKKRT</sequence>